<evidence type="ECO:0000313" key="3">
    <source>
        <dbReference type="Proteomes" id="UP001477443"/>
    </source>
</evidence>
<accession>A0ABZ2RSH5</accession>
<keyword evidence="3" id="KW-1185">Reference proteome</keyword>
<keyword evidence="1" id="KW-0812">Transmembrane</keyword>
<proteinExistence type="predicted"/>
<gene>
    <name evidence="2" type="ORF">WG617_00220</name>
</gene>
<name>A0ABZ2RSH5_9BACT</name>
<dbReference type="RefSeq" id="WP_338822670.1">
    <property type="nucleotide sequence ID" value="NZ_CP148067.1"/>
</dbReference>
<feature type="transmembrane region" description="Helical" evidence="1">
    <location>
        <begin position="20"/>
        <end position="43"/>
    </location>
</feature>
<dbReference type="EMBL" id="CP148067">
    <property type="protein sequence ID" value="WXL29073.1"/>
    <property type="molecule type" value="Genomic_DNA"/>
</dbReference>
<evidence type="ECO:0000313" key="2">
    <source>
        <dbReference type="EMBL" id="WXL29073.1"/>
    </source>
</evidence>
<keyword evidence="1" id="KW-0472">Membrane</keyword>
<organism evidence="2 3">
    <name type="scientific">Mycoplasmopsis felifaucium</name>
    <dbReference type="NCBI Taxonomy" id="35768"/>
    <lineage>
        <taxon>Bacteria</taxon>
        <taxon>Bacillati</taxon>
        <taxon>Mycoplasmatota</taxon>
        <taxon>Mycoplasmoidales</taxon>
        <taxon>Metamycoplasmataceae</taxon>
        <taxon>Mycoplasmopsis</taxon>
    </lineage>
</organism>
<reference evidence="2" key="1">
    <citation type="submission" date="2024-03" db="EMBL/GenBank/DDBJ databases">
        <title>Complete genome sequence of Mycoplasma felifaucium Z921 isolated from the trachea of a cheetah.</title>
        <authorList>
            <person name="Spergser J."/>
        </authorList>
    </citation>
    <scope>NUCLEOTIDE SEQUENCE [LARGE SCALE GENOMIC DNA]</scope>
    <source>
        <strain evidence="2">Z921</strain>
    </source>
</reference>
<dbReference type="Proteomes" id="UP001477443">
    <property type="component" value="Chromosome"/>
</dbReference>
<keyword evidence="1" id="KW-1133">Transmembrane helix</keyword>
<protein>
    <submittedName>
        <fullName evidence="2">Uncharacterized protein</fullName>
    </submittedName>
</protein>
<sequence>MHIIFQAIISSKTKNSTIKVLSIVGCIVPIVGLVANIMILCGYEKPDNKNSNADNQNITLNNQMI</sequence>
<evidence type="ECO:0000256" key="1">
    <source>
        <dbReference type="SAM" id="Phobius"/>
    </source>
</evidence>